<dbReference type="InterPro" id="IPR035979">
    <property type="entry name" value="RBD_domain_sf"/>
</dbReference>
<dbReference type="SUPFAM" id="SSF54928">
    <property type="entry name" value="RNA-binding domain, RBD"/>
    <property type="match status" value="1"/>
</dbReference>
<keyword evidence="6" id="KW-1185">Reference proteome</keyword>
<dbReference type="Pfam" id="PF00076">
    <property type="entry name" value="RRM_1"/>
    <property type="match status" value="1"/>
</dbReference>
<dbReference type="CDD" id="cd12412">
    <property type="entry name" value="RRM_DAZL_BOULE"/>
    <property type="match status" value="1"/>
</dbReference>
<dbReference type="SMART" id="SM00360">
    <property type="entry name" value="RRM"/>
    <property type="match status" value="1"/>
</dbReference>
<feature type="domain" description="RRM" evidence="4">
    <location>
        <begin position="366"/>
        <end position="445"/>
    </location>
</feature>
<dbReference type="GO" id="GO:0070935">
    <property type="term" value="P:3'-UTR-mediated mRNA stabilization"/>
    <property type="evidence" value="ECO:0007669"/>
    <property type="project" value="TreeGrafter"/>
</dbReference>
<feature type="compositionally biased region" description="Basic and acidic residues" evidence="3">
    <location>
        <begin position="757"/>
        <end position="773"/>
    </location>
</feature>
<dbReference type="InterPro" id="IPR012677">
    <property type="entry name" value="Nucleotide-bd_a/b_plait_sf"/>
</dbReference>
<accession>A0A8S1HMY0</accession>
<dbReference type="PANTHER" id="PTHR11176:SF57">
    <property type="entry name" value="PROTEIN BOULE"/>
    <property type="match status" value="1"/>
</dbReference>
<feature type="compositionally biased region" description="Low complexity" evidence="3">
    <location>
        <begin position="519"/>
        <end position="531"/>
    </location>
</feature>
<dbReference type="Gene3D" id="3.30.70.330">
    <property type="match status" value="1"/>
</dbReference>
<evidence type="ECO:0000256" key="2">
    <source>
        <dbReference type="PROSITE-ProRule" id="PRU00176"/>
    </source>
</evidence>
<evidence type="ECO:0000313" key="6">
    <source>
        <dbReference type="Proteomes" id="UP000835052"/>
    </source>
</evidence>
<feature type="region of interest" description="Disordered" evidence="3">
    <location>
        <begin position="723"/>
        <end position="833"/>
    </location>
</feature>
<dbReference type="Proteomes" id="UP000835052">
    <property type="component" value="Unassembled WGS sequence"/>
</dbReference>
<evidence type="ECO:0000259" key="4">
    <source>
        <dbReference type="PROSITE" id="PS50102"/>
    </source>
</evidence>
<proteinExistence type="predicted"/>
<dbReference type="GO" id="GO:0008494">
    <property type="term" value="F:translation activator activity"/>
    <property type="evidence" value="ECO:0007669"/>
    <property type="project" value="TreeGrafter"/>
</dbReference>
<keyword evidence="1 2" id="KW-0694">RNA-binding</keyword>
<dbReference type="InterPro" id="IPR034988">
    <property type="entry name" value="DAZ_BOULE_RRM"/>
</dbReference>
<feature type="compositionally biased region" description="Polar residues" evidence="3">
    <location>
        <begin position="793"/>
        <end position="813"/>
    </location>
</feature>
<organism evidence="5 6">
    <name type="scientific">Caenorhabditis auriculariae</name>
    <dbReference type="NCBI Taxonomy" id="2777116"/>
    <lineage>
        <taxon>Eukaryota</taxon>
        <taxon>Metazoa</taxon>
        <taxon>Ecdysozoa</taxon>
        <taxon>Nematoda</taxon>
        <taxon>Chromadorea</taxon>
        <taxon>Rhabditida</taxon>
        <taxon>Rhabditina</taxon>
        <taxon>Rhabditomorpha</taxon>
        <taxon>Rhabditoidea</taxon>
        <taxon>Rhabditidae</taxon>
        <taxon>Peloderinae</taxon>
        <taxon>Caenorhabditis</taxon>
    </lineage>
</organism>
<dbReference type="PANTHER" id="PTHR11176">
    <property type="entry name" value="BOULE-RELATED"/>
    <property type="match status" value="1"/>
</dbReference>
<dbReference type="EMBL" id="CAJGYM010000075">
    <property type="protein sequence ID" value="CAD6196590.1"/>
    <property type="molecule type" value="Genomic_DNA"/>
</dbReference>
<name>A0A8S1HMY0_9PELO</name>
<dbReference type="InterPro" id="IPR000504">
    <property type="entry name" value="RRM_dom"/>
</dbReference>
<comment type="caution">
    <text evidence="5">The sequence shown here is derived from an EMBL/GenBank/DDBJ whole genome shotgun (WGS) entry which is preliminary data.</text>
</comment>
<feature type="region of interest" description="Disordered" evidence="3">
    <location>
        <begin position="504"/>
        <end position="535"/>
    </location>
</feature>
<evidence type="ECO:0000256" key="1">
    <source>
        <dbReference type="ARBA" id="ARBA00022884"/>
    </source>
</evidence>
<evidence type="ECO:0000313" key="5">
    <source>
        <dbReference type="EMBL" id="CAD6196590.1"/>
    </source>
</evidence>
<dbReference type="GO" id="GO:0003730">
    <property type="term" value="F:mRNA 3'-UTR binding"/>
    <property type="evidence" value="ECO:0007669"/>
    <property type="project" value="TreeGrafter"/>
</dbReference>
<dbReference type="PROSITE" id="PS50102">
    <property type="entry name" value="RRM"/>
    <property type="match status" value="1"/>
</dbReference>
<dbReference type="GO" id="GO:0005737">
    <property type="term" value="C:cytoplasm"/>
    <property type="evidence" value="ECO:0007669"/>
    <property type="project" value="TreeGrafter"/>
</dbReference>
<gene>
    <name evidence="5" type="ORF">CAUJ_LOCUS12504</name>
</gene>
<dbReference type="AlphaFoldDB" id="A0A8S1HMY0"/>
<evidence type="ECO:0000256" key="3">
    <source>
        <dbReference type="SAM" id="MobiDB-lite"/>
    </source>
</evidence>
<feature type="compositionally biased region" description="Low complexity" evidence="3">
    <location>
        <begin position="775"/>
        <end position="785"/>
    </location>
</feature>
<protein>
    <recommendedName>
        <fullName evidence="4">RRM domain-containing protein</fullName>
    </recommendedName>
</protein>
<sequence>MKRLREIQSLLDELKALDKDELNFCEEWDVVSEEIVQKLATIRKECERSSRLKATLLTPPQSSSSSSVHSDSSVFSDQAYTQAAEAFDRQIYSRCVQIVEKANRQAPVDMSLISLAHHSYAALVEEADTSEDALKFARWWAEFLDSVEAGRAHSEKIELLDYEATALEKVCRLNEPTCDEDVFNLIEVVVRNFKMVSLLHRPYHLMSVRRLQKLCNILQTLKEVYEEREEFIDALGVMDHGLRIAMRDRDKVASAKRNDEQRILIEEILHDISTMEIVGERIFESKSPPPNLIQTTYLNLSRIPMASPAMLGPYGELAAQQQRCPPIPTPQAYVSTTPGGQGAIPLYPTGATAIVPAAPAFELIPNRIFVGGFLPNTTETEMRQHFEKFCPVKDVKLIRSPADGTSKGFGFVTFETDEDAEYVRSLSPEQVEFKNRKLNLGPALRKLVNGACPAGCAIATPQGQIFSPTVAPYGFAYPSAPAPYIIYPAPVTVIPSSSSTSIVTLQATPPASPPPQDAQTSQSPPSNSPQQMNENAQRSYANAVAGGNTGTNQQKPMQVAANPLTPNGSMHNNMSLNSSYQQAAFNNPQYQAVQQQMPQQVFAGPTPLMANQYYYAANQYDQTPMASSPLPNSNQQFTYPGPQVTYMQPISNYEPNNAQPYIPNGMVQQHPMPQEQYGYQPYQQMNYGNPNNMYYPVTQYRMMCEPPQYSYGVSYAGTDVQNPYNTYEHSSPRDHRLNFNGEENDQSVEGKIARNNRPREMSHQGYRDKRGWEENNNYQKKNYNYRQRKSNSVHETSPSCHGSDGTFSRDPTVNKSNNNPNHSSNKGGKRNSVTPIIPQVQALDINKATASDGDGKAEKILCE</sequence>
<dbReference type="OrthoDB" id="5781186at2759"/>
<dbReference type="GO" id="GO:0045948">
    <property type="term" value="P:positive regulation of translational initiation"/>
    <property type="evidence" value="ECO:0007669"/>
    <property type="project" value="TreeGrafter"/>
</dbReference>
<feature type="compositionally biased region" description="Low complexity" evidence="3">
    <location>
        <begin position="814"/>
        <end position="826"/>
    </location>
</feature>
<reference evidence="5" key="1">
    <citation type="submission" date="2020-10" db="EMBL/GenBank/DDBJ databases">
        <authorList>
            <person name="Kikuchi T."/>
        </authorList>
    </citation>
    <scope>NUCLEOTIDE SEQUENCE</scope>
    <source>
        <strain evidence="5">NKZ352</strain>
    </source>
</reference>